<dbReference type="RefSeq" id="WP_194702936.1">
    <property type="nucleotide sequence ID" value="NZ_JADKNH010000010.1"/>
</dbReference>
<proteinExistence type="inferred from homology"/>
<dbReference type="PANTHER" id="PTHR42928:SF5">
    <property type="entry name" value="BLR1237 PROTEIN"/>
    <property type="match status" value="1"/>
</dbReference>
<dbReference type="InterPro" id="IPR042100">
    <property type="entry name" value="Bug_dom1"/>
</dbReference>
<evidence type="ECO:0000313" key="3">
    <source>
        <dbReference type="Proteomes" id="UP000614200"/>
    </source>
</evidence>
<sequence>MVKKQAFKILCILVCIIVLVSFQKHLDALKTKEAYNDKTGELGHFPNQSIRVIVPYSAGDAADLTTKIVCKAAEKYLKQQIIIEYRPGNEGETGQAFGAKAPADGYTLTIVDPSTLINPLTKEVAYTSESFAYIVNMCTDNQILFVKKNAPYDTLEAFMDYANKHPGEVRIGNVGSLNMDHLSVMMIESELNLKFAHVTFEEKVIAEEALLAGHIDGLIANPADLFERYKSKDIKAIALMSTARDKDFPDVPTFVELGYYFVTGPFRAIAVPKETPDEVIHILEEAFLKALESDEVKEAFSDVGIAKDTYLNSEKITQHVKELESNYVKLIEKYQSE</sequence>
<reference evidence="2 3" key="1">
    <citation type="submission" date="2020-11" db="EMBL/GenBank/DDBJ databases">
        <title>Fusibacter basophilias sp. nov.</title>
        <authorList>
            <person name="Qiu D."/>
        </authorList>
    </citation>
    <scope>NUCLEOTIDE SEQUENCE [LARGE SCALE GENOMIC DNA]</scope>
    <source>
        <strain evidence="2 3">Q10-2</strain>
    </source>
</reference>
<dbReference type="Proteomes" id="UP000614200">
    <property type="component" value="Unassembled WGS sequence"/>
</dbReference>
<evidence type="ECO:0000256" key="1">
    <source>
        <dbReference type="ARBA" id="ARBA00006987"/>
    </source>
</evidence>
<accession>A0ABR9ZW73</accession>
<protein>
    <submittedName>
        <fullName evidence="2">Tripartite tricarboxylate transporter substrate binding protein</fullName>
    </submittedName>
</protein>
<dbReference type="PIRSF" id="PIRSF017082">
    <property type="entry name" value="YflP"/>
    <property type="match status" value="1"/>
</dbReference>
<comment type="similarity">
    <text evidence="1">Belongs to the UPF0065 (bug) family.</text>
</comment>
<dbReference type="Gene3D" id="3.40.190.150">
    <property type="entry name" value="Bordetella uptake gene, domain 1"/>
    <property type="match status" value="1"/>
</dbReference>
<name>A0ABR9ZW73_9FIRM</name>
<dbReference type="Pfam" id="PF03401">
    <property type="entry name" value="TctC"/>
    <property type="match status" value="1"/>
</dbReference>
<dbReference type="Gene3D" id="3.40.190.10">
    <property type="entry name" value="Periplasmic binding protein-like II"/>
    <property type="match status" value="1"/>
</dbReference>
<evidence type="ECO:0000313" key="2">
    <source>
        <dbReference type="EMBL" id="MBF4694697.1"/>
    </source>
</evidence>
<comment type="caution">
    <text evidence="2">The sequence shown here is derived from an EMBL/GenBank/DDBJ whole genome shotgun (WGS) entry which is preliminary data.</text>
</comment>
<dbReference type="InterPro" id="IPR005064">
    <property type="entry name" value="BUG"/>
</dbReference>
<organism evidence="2 3">
    <name type="scientific">Fusibacter ferrireducens</name>
    <dbReference type="NCBI Taxonomy" id="2785058"/>
    <lineage>
        <taxon>Bacteria</taxon>
        <taxon>Bacillati</taxon>
        <taxon>Bacillota</taxon>
        <taxon>Clostridia</taxon>
        <taxon>Eubacteriales</taxon>
        <taxon>Eubacteriales Family XII. Incertae Sedis</taxon>
        <taxon>Fusibacter</taxon>
    </lineage>
</organism>
<gene>
    <name evidence="2" type="ORF">ISU02_16410</name>
</gene>
<dbReference type="PANTHER" id="PTHR42928">
    <property type="entry name" value="TRICARBOXYLATE-BINDING PROTEIN"/>
    <property type="match status" value="1"/>
</dbReference>
<dbReference type="SUPFAM" id="SSF53850">
    <property type="entry name" value="Periplasmic binding protein-like II"/>
    <property type="match status" value="1"/>
</dbReference>
<keyword evidence="3" id="KW-1185">Reference proteome</keyword>
<dbReference type="EMBL" id="JADKNH010000010">
    <property type="protein sequence ID" value="MBF4694697.1"/>
    <property type="molecule type" value="Genomic_DNA"/>
</dbReference>
<dbReference type="CDD" id="cd07012">
    <property type="entry name" value="PBP2_Bug_TTT"/>
    <property type="match status" value="1"/>
</dbReference>